<sequence>MSEQNMNANSETKPRPRNKWMIFFFILILFILCAGLIWKFVLAPSQKKEKEFSQWSQPVPVRVVPLSRGDLQLELKAVGTAVPTQAVTVQSRVSGVLEALYFKDGDSVQKGQLLAQIDPVPLQVALDQALGNQQQHLAQLQHAQAELLRNQTMLKQDAISRQEVDQQQSLVSQLKGQSKAYQAQVDSARLQLSYSKIYAPISGQVGFRQKDIGNLIQANDETGLVTITQATPIYVEFALAENYLDLIRDSVQAQQKLQVEAWDRQEQKQLAQGTLFALDNQIDASTGTLKLKAIFPNQNKQLFANQFVNVRIQAQTIANAVTVPSDAIQHGAKGSYVYIVDKDKEDGKDKAYIKMLQLGMSTGGKTQVLSGLSGNEKVVLEGIDRLSEDREVRILNEQAEQAGQNILPVEPVSQGQTG</sequence>
<keyword evidence="5 6" id="KW-0472">Membrane</keyword>
<keyword evidence="12" id="KW-1185">Reference proteome</keyword>
<evidence type="ECO:0000259" key="8">
    <source>
        <dbReference type="Pfam" id="PF25917"/>
    </source>
</evidence>
<gene>
    <name evidence="11" type="ORF">CAP51_07270</name>
</gene>
<feature type="transmembrane region" description="Helical" evidence="6">
    <location>
        <begin position="20"/>
        <end position="42"/>
    </location>
</feature>
<dbReference type="InterPro" id="IPR058626">
    <property type="entry name" value="MdtA-like_b-barrel"/>
</dbReference>
<evidence type="ECO:0000313" key="11">
    <source>
        <dbReference type="EMBL" id="OUY07542.1"/>
    </source>
</evidence>
<dbReference type="Gene3D" id="2.40.420.20">
    <property type="match status" value="1"/>
</dbReference>
<dbReference type="Pfam" id="PF25944">
    <property type="entry name" value="Beta-barrel_RND"/>
    <property type="match status" value="1"/>
</dbReference>
<reference evidence="11 12" key="1">
    <citation type="submission" date="2017-05" db="EMBL/GenBank/DDBJ databases">
        <title>Acinetobacter populi ANC 5415 (= PBJ7), whole genome shotgun sequencing project.</title>
        <authorList>
            <person name="Nemec A."/>
            <person name="Radolfova-Krizova L."/>
        </authorList>
    </citation>
    <scope>NUCLEOTIDE SEQUENCE [LARGE SCALE GENOMIC DNA]</scope>
    <source>
        <strain evidence="11 12">PBJ7</strain>
    </source>
</reference>
<evidence type="ECO:0000259" key="7">
    <source>
        <dbReference type="Pfam" id="PF25876"/>
    </source>
</evidence>
<dbReference type="RefSeq" id="WP_087620090.1">
    <property type="nucleotide sequence ID" value="NZ_NEXX01000002.1"/>
</dbReference>
<feature type="domain" description="Multidrug resistance protein MdtA-like alpha-helical hairpin" evidence="7">
    <location>
        <begin position="126"/>
        <end position="195"/>
    </location>
</feature>
<name>A0A1Z9YZF3_9GAMM</name>
<evidence type="ECO:0000256" key="2">
    <source>
        <dbReference type="ARBA" id="ARBA00009477"/>
    </source>
</evidence>
<dbReference type="InterPro" id="IPR006143">
    <property type="entry name" value="RND_pump_MFP"/>
</dbReference>
<evidence type="ECO:0000256" key="6">
    <source>
        <dbReference type="SAM" id="Phobius"/>
    </source>
</evidence>
<comment type="subcellular location">
    <subcellularLocation>
        <location evidence="1">Cell membrane</location>
    </subcellularLocation>
</comment>
<proteinExistence type="inferred from homology"/>
<dbReference type="Gene3D" id="2.40.30.170">
    <property type="match status" value="1"/>
</dbReference>
<keyword evidence="6" id="KW-0812">Transmembrane</keyword>
<keyword evidence="4" id="KW-0997">Cell inner membrane</keyword>
<dbReference type="Gene3D" id="1.10.287.470">
    <property type="entry name" value="Helix hairpin bin"/>
    <property type="match status" value="1"/>
</dbReference>
<protein>
    <submittedName>
        <fullName evidence="11">Multidrug transporter subunit MdtA</fullName>
    </submittedName>
</protein>
<dbReference type="InterPro" id="IPR058624">
    <property type="entry name" value="MdtA-like_HH"/>
</dbReference>
<dbReference type="AlphaFoldDB" id="A0A1Z9YZF3"/>
<dbReference type="SUPFAM" id="SSF111369">
    <property type="entry name" value="HlyD-like secretion proteins"/>
    <property type="match status" value="1"/>
</dbReference>
<dbReference type="Pfam" id="PF25917">
    <property type="entry name" value="BSH_RND"/>
    <property type="match status" value="1"/>
</dbReference>
<dbReference type="Gene3D" id="2.40.50.100">
    <property type="match status" value="1"/>
</dbReference>
<dbReference type="InterPro" id="IPR058637">
    <property type="entry name" value="YknX-like_C"/>
</dbReference>
<comment type="caution">
    <text evidence="11">The sequence shown here is derived from an EMBL/GenBank/DDBJ whole genome shotgun (WGS) entry which is preliminary data.</text>
</comment>
<dbReference type="EMBL" id="NEXX01000002">
    <property type="protein sequence ID" value="OUY07542.1"/>
    <property type="molecule type" value="Genomic_DNA"/>
</dbReference>
<dbReference type="OrthoDB" id="9783047at2"/>
<accession>A0A1Z9YZF3</accession>
<dbReference type="GO" id="GO:0015562">
    <property type="term" value="F:efflux transmembrane transporter activity"/>
    <property type="evidence" value="ECO:0007669"/>
    <property type="project" value="TreeGrafter"/>
</dbReference>
<feature type="domain" description="YknX-like C-terminal permuted SH3-like" evidence="10">
    <location>
        <begin position="320"/>
        <end position="393"/>
    </location>
</feature>
<keyword evidence="3" id="KW-1003">Cell membrane</keyword>
<evidence type="ECO:0000256" key="1">
    <source>
        <dbReference type="ARBA" id="ARBA00004236"/>
    </source>
</evidence>
<dbReference type="Proteomes" id="UP000196536">
    <property type="component" value="Unassembled WGS sequence"/>
</dbReference>
<dbReference type="Pfam" id="PF25876">
    <property type="entry name" value="HH_MFP_RND"/>
    <property type="match status" value="1"/>
</dbReference>
<evidence type="ECO:0000259" key="9">
    <source>
        <dbReference type="Pfam" id="PF25944"/>
    </source>
</evidence>
<feature type="domain" description="Multidrug resistance protein MdtA-like barrel-sandwich hybrid" evidence="8">
    <location>
        <begin position="86"/>
        <end position="228"/>
    </location>
</feature>
<dbReference type="Pfam" id="PF25989">
    <property type="entry name" value="YknX_C"/>
    <property type="match status" value="1"/>
</dbReference>
<feature type="domain" description="Multidrug resistance protein MdtA-like beta-barrel" evidence="9">
    <location>
        <begin position="232"/>
        <end position="315"/>
    </location>
</feature>
<dbReference type="InterPro" id="IPR058625">
    <property type="entry name" value="MdtA-like_BSH"/>
</dbReference>
<dbReference type="NCBIfam" id="TIGR01730">
    <property type="entry name" value="RND_mfp"/>
    <property type="match status" value="1"/>
</dbReference>
<dbReference type="PANTHER" id="PTHR30469:SF12">
    <property type="entry name" value="MULTIDRUG RESISTANCE PROTEIN MDTA"/>
    <property type="match status" value="1"/>
</dbReference>
<dbReference type="PANTHER" id="PTHR30469">
    <property type="entry name" value="MULTIDRUG RESISTANCE PROTEIN MDTA"/>
    <property type="match status" value="1"/>
</dbReference>
<evidence type="ECO:0000313" key="12">
    <source>
        <dbReference type="Proteomes" id="UP000196536"/>
    </source>
</evidence>
<evidence type="ECO:0000256" key="4">
    <source>
        <dbReference type="ARBA" id="ARBA00022519"/>
    </source>
</evidence>
<comment type="similarity">
    <text evidence="2">Belongs to the membrane fusion protein (MFP) (TC 8.A.1) family.</text>
</comment>
<evidence type="ECO:0000259" key="10">
    <source>
        <dbReference type="Pfam" id="PF25989"/>
    </source>
</evidence>
<dbReference type="GO" id="GO:1990281">
    <property type="term" value="C:efflux pump complex"/>
    <property type="evidence" value="ECO:0007669"/>
    <property type="project" value="TreeGrafter"/>
</dbReference>
<organism evidence="11 12">
    <name type="scientific">Acinetobacter populi</name>
    <dbReference type="NCBI Taxonomy" id="1582270"/>
    <lineage>
        <taxon>Bacteria</taxon>
        <taxon>Pseudomonadati</taxon>
        <taxon>Pseudomonadota</taxon>
        <taxon>Gammaproteobacteria</taxon>
        <taxon>Moraxellales</taxon>
        <taxon>Moraxellaceae</taxon>
        <taxon>Acinetobacter</taxon>
    </lineage>
</organism>
<keyword evidence="6" id="KW-1133">Transmembrane helix</keyword>
<evidence type="ECO:0000256" key="3">
    <source>
        <dbReference type="ARBA" id="ARBA00022475"/>
    </source>
</evidence>
<evidence type="ECO:0000256" key="5">
    <source>
        <dbReference type="ARBA" id="ARBA00023136"/>
    </source>
</evidence>